<proteinExistence type="predicted"/>
<name>A0A392SLQ9_9FABA</name>
<evidence type="ECO:0000313" key="4">
    <source>
        <dbReference type="Proteomes" id="UP000265520"/>
    </source>
</evidence>
<accession>A0A392SLQ9</accession>
<feature type="compositionally biased region" description="Acidic residues" evidence="1">
    <location>
        <begin position="34"/>
        <end position="47"/>
    </location>
</feature>
<comment type="caution">
    <text evidence="3">The sequence shown here is derived from an EMBL/GenBank/DDBJ whole genome shotgun (WGS) entry which is preliminary data.</text>
</comment>
<dbReference type="EMBL" id="LXQA010407330">
    <property type="protein sequence ID" value="MCI49828.1"/>
    <property type="molecule type" value="Genomic_DNA"/>
</dbReference>
<reference evidence="3 4" key="1">
    <citation type="journal article" date="2018" name="Front. Plant Sci.">
        <title>Red Clover (Trifolium pratense) and Zigzag Clover (T. medium) - A Picture of Genomic Similarities and Differences.</title>
        <authorList>
            <person name="Dluhosova J."/>
            <person name="Istvanek J."/>
            <person name="Nedelnik J."/>
            <person name="Repkova J."/>
        </authorList>
    </citation>
    <scope>NUCLEOTIDE SEQUENCE [LARGE SCALE GENOMIC DNA]</scope>
    <source>
        <strain evidence="4">cv. 10/8</strain>
        <tissue evidence="3">Leaf</tissue>
    </source>
</reference>
<keyword evidence="4" id="KW-1185">Reference proteome</keyword>
<dbReference type="Proteomes" id="UP000265520">
    <property type="component" value="Unassembled WGS sequence"/>
</dbReference>
<protein>
    <submittedName>
        <fullName evidence="3">Uncharacterized protein</fullName>
    </submittedName>
</protein>
<sequence>MELMKTLQVLLVLGVVMNDKASEDKGPKFAKIQEDDEDENDDDDDIDSYATECDAKIQDTPYVHRFRKWWS</sequence>
<feature type="signal peptide" evidence="2">
    <location>
        <begin position="1"/>
        <end position="21"/>
    </location>
</feature>
<feature type="chain" id="PRO_5017214600" evidence="2">
    <location>
        <begin position="22"/>
        <end position="71"/>
    </location>
</feature>
<feature type="region of interest" description="Disordered" evidence="1">
    <location>
        <begin position="24"/>
        <end position="47"/>
    </location>
</feature>
<keyword evidence="2" id="KW-0732">Signal</keyword>
<evidence type="ECO:0000256" key="2">
    <source>
        <dbReference type="SAM" id="SignalP"/>
    </source>
</evidence>
<evidence type="ECO:0000313" key="3">
    <source>
        <dbReference type="EMBL" id="MCI49828.1"/>
    </source>
</evidence>
<feature type="non-terminal residue" evidence="3">
    <location>
        <position position="71"/>
    </location>
</feature>
<dbReference type="AlphaFoldDB" id="A0A392SLQ9"/>
<feature type="compositionally biased region" description="Basic and acidic residues" evidence="1">
    <location>
        <begin position="24"/>
        <end position="33"/>
    </location>
</feature>
<evidence type="ECO:0000256" key="1">
    <source>
        <dbReference type="SAM" id="MobiDB-lite"/>
    </source>
</evidence>
<organism evidence="3 4">
    <name type="scientific">Trifolium medium</name>
    <dbReference type="NCBI Taxonomy" id="97028"/>
    <lineage>
        <taxon>Eukaryota</taxon>
        <taxon>Viridiplantae</taxon>
        <taxon>Streptophyta</taxon>
        <taxon>Embryophyta</taxon>
        <taxon>Tracheophyta</taxon>
        <taxon>Spermatophyta</taxon>
        <taxon>Magnoliopsida</taxon>
        <taxon>eudicotyledons</taxon>
        <taxon>Gunneridae</taxon>
        <taxon>Pentapetalae</taxon>
        <taxon>rosids</taxon>
        <taxon>fabids</taxon>
        <taxon>Fabales</taxon>
        <taxon>Fabaceae</taxon>
        <taxon>Papilionoideae</taxon>
        <taxon>50 kb inversion clade</taxon>
        <taxon>NPAAA clade</taxon>
        <taxon>Hologalegina</taxon>
        <taxon>IRL clade</taxon>
        <taxon>Trifolieae</taxon>
        <taxon>Trifolium</taxon>
    </lineage>
</organism>